<dbReference type="Proteomes" id="UP001456368">
    <property type="component" value="Chromosome"/>
</dbReference>
<dbReference type="RefSeq" id="WP_019293143.1">
    <property type="nucleotide sequence ID" value="NZ_CP094882.1"/>
</dbReference>
<gene>
    <name evidence="1" type="ORF">VNN45_10005</name>
</gene>
<protein>
    <submittedName>
        <fullName evidence="1">XcbB/CpsF family capsular polysaccharide biosynthesis protein</fullName>
    </submittedName>
</protein>
<keyword evidence="2" id="KW-1185">Reference proteome</keyword>
<dbReference type="NCBIfam" id="NF033892">
    <property type="entry name" value="XcbB_CpsF_sero"/>
    <property type="match status" value="1"/>
</dbReference>
<dbReference type="GeneID" id="75143567"/>
<evidence type="ECO:0000313" key="2">
    <source>
        <dbReference type="Proteomes" id="UP001456368"/>
    </source>
</evidence>
<dbReference type="EMBL" id="CP141698">
    <property type="protein sequence ID" value="WYC67211.1"/>
    <property type="molecule type" value="Genomic_DNA"/>
</dbReference>
<name>A0ABZ2SG21_9LACT</name>
<proteinExistence type="predicted"/>
<sequence length="340" mass="39838">MKNEEKILRVTYKKKIRDYNYERIIVDLKNSKNIIALSKENEIFYNLYKDLMTNDFMFYFHQGTKSYFIKRKLIAQIWKRKDLISFGDLFYTVEEPPHKRKNLVAPLRLVVVFSGNDVKNYYNPNIGVRCFTKNYPTLQNVVLKNTIVMRIMDLNLSHGSHYINTDNYPHFEDDVQGAIKAVIERYDINKEDVVLYGANKGGTGAFYHSMLGDYKSLSIEPIISILDRKSLLQDNYFLKGLRKDSLLSDLLKLDKQEFRYKKMVIGSPVIPFNYDMYGQLKNENINIIDVLDNAIDEEGEVYPETIAEQTTFINNLLLESNNYKNKMEVIKNIYKEAGNV</sequence>
<accession>A0ABZ2SG21</accession>
<reference evidence="1 2" key="1">
    <citation type="submission" date="2023-12" db="EMBL/GenBank/DDBJ databases">
        <title>Redefining Piscine Lactococcosis.</title>
        <authorList>
            <person name="Heckman T.I."/>
            <person name="Yazdi Z."/>
            <person name="Older C.E."/>
            <person name="Griffin M.J."/>
            <person name="Waldbieser G.C."/>
            <person name="Chow A.M."/>
            <person name="Medina Silva I."/>
            <person name="Anenson K.M."/>
            <person name="Garcia J.C."/>
            <person name="LaFrentz B.R."/>
            <person name="Slavic D."/>
            <person name="Toohey-Kurth K.L."/>
            <person name="Yant P."/>
            <person name="Fritz H.M."/>
            <person name="Henderson E."/>
            <person name="McDowall R."/>
            <person name="Cai H."/>
            <person name="Adikson M."/>
            <person name="Soto E."/>
        </authorList>
    </citation>
    <scope>NUCLEOTIDE SEQUENCE [LARGE SCALE GENOMIC DNA]</scope>
    <source>
        <strain evidence="1 2">R21-91A</strain>
    </source>
</reference>
<organism evidence="1 2">
    <name type="scientific">Lactococcus petauri</name>
    <dbReference type="NCBI Taxonomy" id="1940789"/>
    <lineage>
        <taxon>Bacteria</taxon>
        <taxon>Bacillati</taxon>
        <taxon>Bacillota</taxon>
        <taxon>Bacilli</taxon>
        <taxon>Lactobacillales</taxon>
        <taxon>Streptococcaceae</taxon>
        <taxon>Lactococcus</taxon>
    </lineage>
</organism>
<evidence type="ECO:0000313" key="1">
    <source>
        <dbReference type="EMBL" id="WYC67211.1"/>
    </source>
</evidence>